<keyword evidence="4" id="KW-1185">Reference proteome</keyword>
<name>A0A917WSL2_9ACTN</name>
<dbReference type="GO" id="GO:0005829">
    <property type="term" value="C:cytosol"/>
    <property type="evidence" value="ECO:0007669"/>
    <property type="project" value="TreeGrafter"/>
</dbReference>
<evidence type="ECO:0000313" key="3">
    <source>
        <dbReference type="EMBL" id="GGM25390.1"/>
    </source>
</evidence>
<comment type="caution">
    <text evidence="3">The sequence shown here is derived from an EMBL/GenBank/DDBJ whole genome shotgun (WGS) entry which is preliminary data.</text>
</comment>
<dbReference type="Gene3D" id="2.60.120.10">
    <property type="entry name" value="Jelly Rolls"/>
    <property type="match status" value="1"/>
</dbReference>
<dbReference type="Gene3D" id="1.10.260.40">
    <property type="entry name" value="lambda repressor-like DNA-binding domains"/>
    <property type="match status" value="1"/>
</dbReference>
<evidence type="ECO:0000313" key="4">
    <source>
        <dbReference type="Proteomes" id="UP000642070"/>
    </source>
</evidence>
<dbReference type="Proteomes" id="UP000642070">
    <property type="component" value="Unassembled WGS sequence"/>
</dbReference>
<proteinExistence type="predicted"/>
<reference evidence="3" key="2">
    <citation type="submission" date="2020-09" db="EMBL/GenBank/DDBJ databases">
        <authorList>
            <person name="Sun Q."/>
            <person name="Ohkuma M."/>
        </authorList>
    </citation>
    <scope>NUCLEOTIDE SEQUENCE</scope>
    <source>
        <strain evidence="3">JCM 19831</strain>
    </source>
</reference>
<dbReference type="InterPro" id="IPR013096">
    <property type="entry name" value="Cupin_2"/>
</dbReference>
<dbReference type="PROSITE" id="PS50943">
    <property type="entry name" value="HTH_CROC1"/>
    <property type="match status" value="1"/>
</dbReference>
<dbReference type="CDD" id="cd00093">
    <property type="entry name" value="HTH_XRE"/>
    <property type="match status" value="1"/>
</dbReference>
<keyword evidence="1" id="KW-0238">DNA-binding</keyword>
<evidence type="ECO:0000256" key="1">
    <source>
        <dbReference type="ARBA" id="ARBA00023125"/>
    </source>
</evidence>
<protein>
    <submittedName>
        <fullName evidence="3">Transcriptional regulator</fullName>
    </submittedName>
</protein>
<evidence type="ECO:0000259" key="2">
    <source>
        <dbReference type="PROSITE" id="PS50943"/>
    </source>
</evidence>
<dbReference type="InterPro" id="IPR050807">
    <property type="entry name" value="TransReg_Diox_bact_type"/>
</dbReference>
<dbReference type="Pfam" id="PF01381">
    <property type="entry name" value="HTH_3"/>
    <property type="match status" value="1"/>
</dbReference>
<dbReference type="AlphaFoldDB" id="A0A917WSL2"/>
<dbReference type="CDD" id="cd02209">
    <property type="entry name" value="cupin_XRE_C"/>
    <property type="match status" value="1"/>
</dbReference>
<accession>A0A917WSL2</accession>
<sequence>MDVEALGGRVRAERRRRGLTLDALAGASGVSRSMLSEIERGGRMPTVLVLDRIATGLGTSIARLMQDERPVGTTVLRHHEQEVARDPAGWERRVLSPVLPGVEFEFMRTTLGAHVDAGVFLPHGAGSLEYIGIERGTLRLTLDDEPLELHAGDSASYAGDRRHAFANPGSEPCVYYLAMRL</sequence>
<dbReference type="RefSeq" id="WP_190250230.1">
    <property type="nucleotide sequence ID" value="NZ_BMPI01000011.1"/>
</dbReference>
<dbReference type="GO" id="GO:0003700">
    <property type="term" value="F:DNA-binding transcription factor activity"/>
    <property type="evidence" value="ECO:0007669"/>
    <property type="project" value="TreeGrafter"/>
</dbReference>
<dbReference type="Pfam" id="PF07883">
    <property type="entry name" value="Cupin_2"/>
    <property type="match status" value="1"/>
</dbReference>
<dbReference type="EMBL" id="BMPI01000011">
    <property type="protein sequence ID" value="GGM25390.1"/>
    <property type="molecule type" value="Genomic_DNA"/>
</dbReference>
<dbReference type="GO" id="GO:0003677">
    <property type="term" value="F:DNA binding"/>
    <property type="evidence" value="ECO:0007669"/>
    <property type="project" value="UniProtKB-KW"/>
</dbReference>
<dbReference type="SMART" id="SM00530">
    <property type="entry name" value="HTH_XRE"/>
    <property type="match status" value="1"/>
</dbReference>
<dbReference type="InterPro" id="IPR001387">
    <property type="entry name" value="Cro/C1-type_HTH"/>
</dbReference>
<dbReference type="PANTHER" id="PTHR46797:SF1">
    <property type="entry name" value="METHYLPHOSPHONATE SYNTHASE"/>
    <property type="match status" value="1"/>
</dbReference>
<gene>
    <name evidence="3" type="ORF">GCM10007977_028190</name>
</gene>
<organism evidence="3 4">
    <name type="scientific">Dactylosporangium sucinum</name>
    <dbReference type="NCBI Taxonomy" id="1424081"/>
    <lineage>
        <taxon>Bacteria</taxon>
        <taxon>Bacillati</taxon>
        <taxon>Actinomycetota</taxon>
        <taxon>Actinomycetes</taxon>
        <taxon>Micromonosporales</taxon>
        <taxon>Micromonosporaceae</taxon>
        <taxon>Dactylosporangium</taxon>
    </lineage>
</organism>
<dbReference type="InterPro" id="IPR011051">
    <property type="entry name" value="RmlC_Cupin_sf"/>
</dbReference>
<dbReference type="InterPro" id="IPR014710">
    <property type="entry name" value="RmlC-like_jellyroll"/>
</dbReference>
<dbReference type="InterPro" id="IPR010982">
    <property type="entry name" value="Lambda_DNA-bd_dom_sf"/>
</dbReference>
<dbReference type="PANTHER" id="PTHR46797">
    <property type="entry name" value="HTH-TYPE TRANSCRIPTIONAL REGULATOR"/>
    <property type="match status" value="1"/>
</dbReference>
<dbReference type="SUPFAM" id="SSF47413">
    <property type="entry name" value="lambda repressor-like DNA-binding domains"/>
    <property type="match status" value="1"/>
</dbReference>
<feature type="domain" description="HTH cro/C1-type" evidence="2">
    <location>
        <begin position="10"/>
        <end position="64"/>
    </location>
</feature>
<dbReference type="SUPFAM" id="SSF51182">
    <property type="entry name" value="RmlC-like cupins"/>
    <property type="match status" value="1"/>
</dbReference>
<reference evidence="3" key="1">
    <citation type="journal article" date="2014" name="Int. J. Syst. Evol. Microbiol.">
        <title>Complete genome sequence of Corynebacterium casei LMG S-19264T (=DSM 44701T), isolated from a smear-ripened cheese.</title>
        <authorList>
            <consortium name="US DOE Joint Genome Institute (JGI-PGF)"/>
            <person name="Walter F."/>
            <person name="Albersmeier A."/>
            <person name="Kalinowski J."/>
            <person name="Ruckert C."/>
        </authorList>
    </citation>
    <scope>NUCLEOTIDE SEQUENCE</scope>
    <source>
        <strain evidence="3">JCM 19831</strain>
    </source>
</reference>